<evidence type="ECO:0000259" key="4">
    <source>
        <dbReference type="PROSITE" id="PS01124"/>
    </source>
</evidence>
<dbReference type="InterPro" id="IPR003313">
    <property type="entry name" value="AraC-bd"/>
</dbReference>
<dbReference type="InterPro" id="IPR018060">
    <property type="entry name" value="HTH_AraC"/>
</dbReference>
<dbReference type="PROSITE" id="PS01124">
    <property type="entry name" value="HTH_ARAC_FAMILY_2"/>
    <property type="match status" value="1"/>
</dbReference>
<dbReference type="InterPro" id="IPR009057">
    <property type="entry name" value="Homeodomain-like_sf"/>
</dbReference>
<keyword evidence="2" id="KW-0238">DNA-binding</keyword>
<organism evidence="5 6">
    <name type="scientific">Williamsia sterculiae</name>
    <dbReference type="NCBI Taxonomy" id="1344003"/>
    <lineage>
        <taxon>Bacteria</taxon>
        <taxon>Bacillati</taxon>
        <taxon>Actinomycetota</taxon>
        <taxon>Actinomycetes</taxon>
        <taxon>Mycobacteriales</taxon>
        <taxon>Nocardiaceae</taxon>
        <taxon>Williamsia</taxon>
    </lineage>
</organism>
<feature type="domain" description="HTH araC/xylS-type" evidence="4">
    <location>
        <begin position="164"/>
        <end position="261"/>
    </location>
</feature>
<dbReference type="InterPro" id="IPR037923">
    <property type="entry name" value="HTH-like"/>
</dbReference>
<name>A0A1N7GXL4_9NOCA</name>
<dbReference type="Pfam" id="PF12833">
    <property type="entry name" value="HTH_18"/>
    <property type="match status" value="1"/>
</dbReference>
<reference evidence="5 6" key="1">
    <citation type="submission" date="2017-01" db="EMBL/GenBank/DDBJ databases">
        <authorList>
            <person name="Mah S.A."/>
            <person name="Swanson W.J."/>
            <person name="Moy G.W."/>
            <person name="Vacquier V.D."/>
        </authorList>
    </citation>
    <scope>NUCLEOTIDE SEQUENCE [LARGE SCALE GENOMIC DNA]</scope>
    <source>
        <strain evidence="5 6">CPCC 203464</strain>
    </source>
</reference>
<evidence type="ECO:0000256" key="1">
    <source>
        <dbReference type="ARBA" id="ARBA00023015"/>
    </source>
</evidence>
<keyword evidence="1" id="KW-0805">Transcription regulation</keyword>
<keyword evidence="3" id="KW-0804">Transcription</keyword>
<dbReference type="SUPFAM" id="SSF51215">
    <property type="entry name" value="Regulatory protein AraC"/>
    <property type="match status" value="1"/>
</dbReference>
<accession>A0A1N7GXL4</accession>
<proteinExistence type="predicted"/>
<dbReference type="GO" id="GO:0003700">
    <property type="term" value="F:DNA-binding transcription factor activity"/>
    <property type="evidence" value="ECO:0007669"/>
    <property type="project" value="InterPro"/>
</dbReference>
<evidence type="ECO:0000256" key="2">
    <source>
        <dbReference type="ARBA" id="ARBA00023125"/>
    </source>
</evidence>
<dbReference type="RefSeq" id="WP_076481505.1">
    <property type="nucleotide sequence ID" value="NZ_FTNT01000010.1"/>
</dbReference>
<evidence type="ECO:0000313" key="6">
    <source>
        <dbReference type="Proteomes" id="UP000186218"/>
    </source>
</evidence>
<dbReference type="InterPro" id="IPR050204">
    <property type="entry name" value="AraC_XylS_family_regulators"/>
</dbReference>
<dbReference type="Gene3D" id="1.10.10.60">
    <property type="entry name" value="Homeodomain-like"/>
    <property type="match status" value="1"/>
</dbReference>
<dbReference type="SUPFAM" id="SSF46689">
    <property type="entry name" value="Homeodomain-like"/>
    <property type="match status" value="1"/>
</dbReference>
<evidence type="ECO:0000256" key="3">
    <source>
        <dbReference type="ARBA" id="ARBA00023163"/>
    </source>
</evidence>
<dbReference type="PANTHER" id="PTHR46796">
    <property type="entry name" value="HTH-TYPE TRANSCRIPTIONAL ACTIVATOR RHAS-RELATED"/>
    <property type="match status" value="1"/>
</dbReference>
<sequence>MDEESDVRAWRPAVKGIEEVFHARFVDYAYPRHTHDSWTLLIVDSGAISYDLDGREHGAMQQVVTVLPPHVPHDGRAVTASGFRKRVLYLERSMLDGVGSAVDTPALRDARLRDRVHALHSALARPGDELEAQSRLAFILERTQQHLRNSVGESVGCVDSSLARSLRDLIDSRIPIGVTLDQAAAVLHAEQTHLVRSFSREFGIAPHRYLISRRVQLARKMLLCGQSPAAVATAVGFHDQSHLNRHFTRLVGTTPARFARLTPRSG</sequence>
<protein>
    <submittedName>
        <fullName evidence="5">Transcriptional regulator, AraC family</fullName>
    </submittedName>
</protein>
<keyword evidence="6" id="KW-1185">Reference proteome</keyword>
<dbReference type="PANTHER" id="PTHR46796:SF2">
    <property type="entry name" value="TRANSCRIPTIONAL REGULATORY PROTEIN"/>
    <property type="match status" value="1"/>
</dbReference>
<evidence type="ECO:0000313" key="5">
    <source>
        <dbReference type="EMBL" id="SIS17333.1"/>
    </source>
</evidence>
<dbReference type="SMART" id="SM00342">
    <property type="entry name" value="HTH_ARAC"/>
    <property type="match status" value="1"/>
</dbReference>
<dbReference type="Proteomes" id="UP000186218">
    <property type="component" value="Unassembled WGS sequence"/>
</dbReference>
<dbReference type="AlphaFoldDB" id="A0A1N7GXL4"/>
<gene>
    <name evidence="5" type="ORF">SAMN05445060_3244</name>
</gene>
<dbReference type="EMBL" id="FTNT01000010">
    <property type="protein sequence ID" value="SIS17333.1"/>
    <property type="molecule type" value="Genomic_DNA"/>
</dbReference>
<dbReference type="Pfam" id="PF02311">
    <property type="entry name" value="AraC_binding"/>
    <property type="match status" value="1"/>
</dbReference>
<dbReference type="GO" id="GO:0043565">
    <property type="term" value="F:sequence-specific DNA binding"/>
    <property type="evidence" value="ECO:0007669"/>
    <property type="project" value="InterPro"/>
</dbReference>
<dbReference type="STRING" id="1344003.SAMN05445060_3244"/>